<accession>A0A4V1Q402</accession>
<sequence>MDDSGTSDGRFIGGRMDGEIGNCWLYSPDTVELSVGTLPHFVINISESSDATKEGCDIALWHPAPHPTFSSGSMLVSKDPLWLYHYESYHYCKLLDIEHNAKGVTRGIQISLRPLAVMDMPGDGYARLYDVRQPLSGLTFAAGDNADNCSAVVLCHPDGIPLIFTRNSEEEAIRLWDICSKAPLHDLSTGNNQVTEMVWSEEQKELHAATESPYMDRYGRFMGYRNARIPQEEGDGEEEGLFEIPDDDYSDRAWGKRRSTSRRTLAISSTPGLIGCSVTLSK</sequence>
<dbReference type="AlphaFoldDB" id="A0A4V1Q402"/>
<evidence type="ECO:0000313" key="1">
    <source>
        <dbReference type="EMBL" id="RXW20378.1"/>
    </source>
</evidence>
<name>A0A4V1Q402_9AGAR</name>
<dbReference type="EMBL" id="SDEE01000152">
    <property type="protein sequence ID" value="RXW20378.1"/>
    <property type="molecule type" value="Genomic_DNA"/>
</dbReference>
<gene>
    <name evidence="1" type="ORF">EST38_g5480</name>
</gene>
<reference evidence="1 2" key="1">
    <citation type="submission" date="2019-01" db="EMBL/GenBank/DDBJ databases">
        <title>Draft genome sequence of Psathyrella aberdarensis IHI B618.</title>
        <authorList>
            <person name="Buettner E."/>
            <person name="Kellner H."/>
        </authorList>
    </citation>
    <scope>NUCLEOTIDE SEQUENCE [LARGE SCALE GENOMIC DNA]</scope>
    <source>
        <strain evidence="1 2">IHI B618</strain>
    </source>
</reference>
<dbReference type="Proteomes" id="UP000290288">
    <property type="component" value="Unassembled WGS sequence"/>
</dbReference>
<dbReference type="InterPro" id="IPR036322">
    <property type="entry name" value="WD40_repeat_dom_sf"/>
</dbReference>
<dbReference type="OrthoDB" id="548949at2759"/>
<proteinExistence type="predicted"/>
<evidence type="ECO:0000313" key="2">
    <source>
        <dbReference type="Proteomes" id="UP000290288"/>
    </source>
</evidence>
<dbReference type="STRING" id="2316362.A0A4V1Q402"/>
<dbReference type="InterPro" id="IPR015943">
    <property type="entry name" value="WD40/YVTN_repeat-like_dom_sf"/>
</dbReference>
<comment type="caution">
    <text evidence="1">The sequence shown here is derived from an EMBL/GenBank/DDBJ whole genome shotgun (WGS) entry which is preliminary data.</text>
</comment>
<dbReference type="SUPFAM" id="SSF50978">
    <property type="entry name" value="WD40 repeat-like"/>
    <property type="match status" value="1"/>
</dbReference>
<keyword evidence="2" id="KW-1185">Reference proteome</keyword>
<organism evidence="1 2">
    <name type="scientific">Candolleomyces aberdarensis</name>
    <dbReference type="NCBI Taxonomy" id="2316362"/>
    <lineage>
        <taxon>Eukaryota</taxon>
        <taxon>Fungi</taxon>
        <taxon>Dikarya</taxon>
        <taxon>Basidiomycota</taxon>
        <taxon>Agaricomycotina</taxon>
        <taxon>Agaricomycetes</taxon>
        <taxon>Agaricomycetidae</taxon>
        <taxon>Agaricales</taxon>
        <taxon>Agaricineae</taxon>
        <taxon>Psathyrellaceae</taxon>
        <taxon>Candolleomyces</taxon>
    </lineage>
</organism>
<dbReference type="Gene3D" id="2.130.10.10">
    <property type="entry name" value="YVTN repeat-like/Quinoprotein amine dehydrogenase"/>
    <property type="match status" value="1"/>
</dbReference>
<protein>
    <submittedName>
        <fullName evidence="1">Uncharacterized protein</fullName>
    </submittedName>
</protein>